<evidence type="ECO:0000256" key="2">
    <source>
        <dbReference type="ARBA" id="ARBA00010869"/>
    </source>
</evidence>
<dbReference type="EC" id="4.3.1.17" evidence="3"/>
<dbReference type="GO" id="GO:0009097">
    <property type="term" value="P:isoleucine biosynthetic process"/>
    <property type="evidence" value="ECO:0007669"/>
    <property type="project" value="TreeGrafter"/>
</dbReference>
<comment type="cofactor">
    <cofactor evidence="1">
        <name>pyridoxal 5'-phosphate</name>
        <dbReference type="ChEBI" id="CHEBI:597326"/>
    </cofactor>
</comment>
<evidence type="ECO:0000259" key="7">
    <source>
        <dbReference type="Pfam" id="PF00291"/>
    </source>
</evidence>
<dbReference type="PANTHER" id="PTHR48078:SF2">
    <property type="entry name" value="CATABOLIC L-SERINE_THREONINE DEHYDRATASE"/>
    <property type="match status" value="1"/>
</dbReference>
<dbReference type="InterPro" id="IPR036052">
    <property type="entry name" value="TrpB-like_PALP_sf"/>
</dbReference>
<comment type="catalytic activity">
    <reaction evidence="6">
        <text>L-serine = pyruvate + NH4(+)</text>
        <dbReference type="Rhea" id="RHEA:19169"/>
        <dbReference type="ChEBI" id="CHEBI:15361"/>
        <dbReference type="ChEBI" id="CHEBI:28938"/>
        <dbReference type="ChEBI" id="CHEBI:33384"/>
        <dbReference type="EC" id="4.3.1.17"/>
    </reaction>
</comment>
<dbReference type="InterPro" id="IPR001926">
    <property type="entry name" value="TrpB-like_PALP"/>
</dbReference>
<accession>A0A060SEI2</accession>
<dbReference type="GO" id="GO:0006565">
    <property type="term" value="P:L-serine catabolic process"/>
    <property type="evidence" value="ECO:0007669"/>
    <property type="project" value="TreeGrafter"/>
</dbReference>
<keyword evidence="5" id="KW-0456">Lyase</keyword>
<evidence type="ECO:0000256" key="5">
    <source>
        <dbReference type="ARBA" id="ARBA00023239"/>
    </source>
</evidence>
<evidence type="ECO:0000256" key="1">
    <source>
        <dbReference type="ARBA" id="ARBA00001933"/>
    </source>
</evidence>
<dbReference type="OMA" id="RVHFYAS"/>
<sequence>MSTVAPEDPYREKLWLETPLIRSSHISSLLQCDVYLKLDTLQPAQSFKYRGISHFAQYALRTYGPDVHLIIASGGNAGLAAACAAKVLSLRCTVFLPHGVNQSTIDFMRKEGAEVVIEGDYYLQTLQAAKKAVQTEIKAVMVPAYDDPVLWEGHASMVHEIKRQLPHGTKPDAIFCSVGGGGLAAGIMDGCKIVGWDDVPLVTVETHGSNCFYQSLSLNDGPFAGEVSSRSVPEGTRPERCEEYKVTIAHLATLRSKATSLGASSPSAAAVRKALERKGGVRSVCISDEMAMQAALNFAEDHKTLVELACSATIAPAYKPTIFSKLVPESKSNKRAIVVLVVCGGFKISLDDLAEYRRIVAADIARGGDWEVDYNGERFTASKAE</sequence>
<dbReference type="AlphaFoldDB" id="A0A060SEI2"/>
<dbReference type="Gene3D" id="3.40.50.1100">
    <property type="match status" value="2"/>
</dbReference>
<feature type="domain" description="Tryptophan synthase beta chain-like PALP" evidence="7">
    <location>
        <begin position="17"/>
        <end position="344"/>
    </location>
</feature>
<name>A0A060SEI2_PYCCI</name>
<dbReference type="PANTHER" id="PTHR48078">
    <property type="entry name" value="THREONINE DEHYDRATASE, MITOCHONDRIAL-RELATED"/>
    <property type="match status" value="1"/>
</dbReference>
<comment type="similarity">
    <text evidence="2">Belongs to the serine/threonine dehydratase family.</text>
</comment>
<dbReference type="SUPFAM" id="SSF53686">
    <property type="entry name" value="Tryptophan synthase beta subunit-like PLP-dependent enzymes"/>
    <property type="match status" value="1"/>
</dbReference>
<dbReference type="OrthoDB" id="7773036at2759"/>
<dbReference type="HOGENOM" id="CLU_021152_3_0_1"/>
<dbReference type="EMBL" id="CCBP010000092">
    <property type="protein sequence ID" value="CDO70689.1"/>
    <property type="molecule type" value="Genomic_DNA"/>
</dbReference>
<comment type="caution">
    <text evidence="8">The sequence shown here is derived from an EMBL/GenBank/DDBJ whole genome shotgun (WGS) entry which is preliminary data.</text>
</comment>
<dbReference type="InterPro" id="IPR050147">
    <property type="entry name" value="Ser/Thr_Dehydratase"/>
</dbReference>
<keyword evidence="4" id="KW-0663">Pyridoxal phosphate</keyword>
<evidence type="ECO:0000256" key="4">
    <source>
        <dbReference type="ARBA" id="ARBA00022898"/>
    </source>
</evidence>
<protein>
    <recommendedName>
        <fullName evidence="3">L-serine ammonia-lyase</fullName>
        <ecNumber evidence="3">4.3.1.17</ecNumber>
    </recommendedName>
</protein>
<organism evidence="8 9">
    <name type="scientific">Pycnoporus cinnabarinus</name>
    <name type="common">Cinnabar-red polypore</name>
    <name type="synonym">Trametes cinnabarina</name>
    <dbReference type="NCBI Taxonomy" id="5643"/>
    <lineage>
        <taxon>Eukaryota</taxon>
        <taxon>Fungi</taxon>
        <taxon>Dikarya</taxon>
        <taxon>Basidiomycota</taxon>
        <taxon>Agaricomycotina</taxon>
        <taxon>Agaricomycetes</taxon>
        <taxon>Polyporales</taxon>
        <taxon>Polyporaceae</taxon>
        <taxon>Trametes</taxon>
    </lineage>
</organism>
<dbReference type="Pfam" id="PF00291">
    <property type="entry name" value="PALP"/>
    <property type="match status" value="1"/>
</dbReference>
<dbReference type="GO" id="GO:0006567">
    <property type="term" value="P:L-threonine catabolic process"/>
    <property type="evidence" value="ECO:0007669"/>
    <property type="project" value="TreeGrafter"/>
</dbReference>
<evidence type="ECO:0000313" key="9">
    <source>
        <dbReference type="Proteomes" id="UP000029665"/>
    </source>
</evidence>
<evidence type="ECO:0000313" key="8">
    <source>
        <dbReference type="EMBL" id="CDO70689.1"/>
    </source>
</evidence>
<reference evidence="8" key="1">
    <citation type="submission" date="2014-01" db="EMBL/GenBank/DDBJ databases">
        <title>The genome of the white-rot fungus Pycnoporus cinnabarinus: a basidiomycete model with a versatile arsenal for lignocellulosic biomass breakdown.</title>
        <authorList>
            <person name="Levasseur A."/>
            <person name="Lomascolo A."/>
            <person name="Ruiz-Duenas F.J."/>
            <person name="Uzan E."/>
            <person name="Piumi F."/>
            <person name="Kues U."/>
            <person name="Ram A.F.J."/>
            <person name="Murat C."/>
            <person name="Haon M."/>
            <person name="Benoit I."/>
            <person name="Arfi Y."/>
            <person name="Chevret D."/>
            <person name="Drula E."/>
            <person name="Kwon M.J."/>
            <person name="Gouret P."/>
            <person name="Lesage-Meessen L."/>
            <person name="Lombard V."/>
            <person name="Mariette J."/>
            <person name="Noirot C."/>
            <person name="Park J."/>
            <person name="Patyshakuliyeva A."/>
            <person name="Wieneger R.A.B."/>
            <person name="Wosten H.A.B."/>
            <person name="Martin F."/>
            <person name="Coutinho P.M."/>
            <person name="de Vries R."/>
            <person name="Martinez A.T."/>
            <person name="Klopp C."/>
            <person name="Pontarotti P."/>
            <person name="Henrissat B."/>
            <person name="Record E."/>
        </authorList>
    </citation>
    <scope>NUCLEOTIDE SEQUENCE [LARGE SCALE GENOMIC DNA]</scope>
    <source>
        <strain evidence="8">BRFM137</strain>
    </source>
</reference>
<gene>
    <name evidence="8" type="ORF">BN946_scf184798.g4</name>
</gene>
<dbReference type="GO" id="GO:0003941">
    <property type="term" value="F:L-serine ammonia-lyase activity"/>
    <property type="evidence" value="ECO:0007669"/>
    <property type="project" value="UniProtKB-EC"/>
</dbReference>
<dbReference type="STRING" id="5643.A0A060SEI2"/>
<proteinExistence type="inferred from homology"/>
<evidence type="ECO:0000256" key="6">
    <source>
        <dbReference type="ARBA" id="ARBA00049406"/>
    </source>
</evidence>
<dbReference type="GO" id="GO:0004794">
    <property type="term" value="F:threonine deaminase activity"/>
    <property type="evidence" value="ECO:0007669"/>
    <property type="project" value="TreeGrafter"/>
</dbReference>
<evidence type="ECO:0000256" key="3">
    <source>
        <dbReference type="ARBA" id="ARBA00012093"/>
    </source>
</evidence>
<dbReference type="Proteomes" id="UP000029665">
    <property type="component" value="Unassembled WGS sequence"/>
</dbReference>
<keyword evidence="9" id="KW-1185">Reference proteome</keyword>